<sequence>MAIKVLAWKALPTTFAGKRRHENLKADARDVLRAISPSASPISKAPPCSFIPKSHVSPLLGSLVALHAERIGAAATFIGLEDPRTHLFSGEGDSRHQTSDIRHQTSDGIWILERYQAHDLRNRRSR</sequence>
<reference evidence="1 2" key="1">
    <citation type="journal article" date="2020" name="bioRxiv">
        <title>Whole genome comparisons of ergot fungi reveals the divergence and evolution of species within the genus Claviceps are the result of varying mechanisms driving genome evolution and host range expansion.</title>
        <authorList>
            <person name="Wyka S.A."/>
            <person name="Mondo S.J."/>
            <person name="Liu M."/>
            <person name="Dettman J."/>
            <person name="Nalam V."/>
            <person name="Broders K.D."/>
        </authorList>
    </citation>
    <scope>NUCLEOTIDE SEQUENCE [LARGE SCALE GENOMIC DNA]</scope>
    <source>
        <strain evidence="1 2">LM583</strain>
    </source>
</reference>
<gene>
    <name evidence="1" type="ORF">E4U57_007816</name>
</gene>
<proteinExistence type="predicted"/>
<comment type="caution">
    <text evidence="1">The sequence shown here is derived from an EMBL/GenBank/DDBJ whole genome shotgun (WGS) entry which is preliminary data.</text>
</comment>
<evidence type="ECO:0000313" key="2">
    <source>
        <dbReference type="Proteomes" id="UP000742024"/>
    </source>
</evidence>
<protein>
    <submittedName>
        <fullName evidence="1">Uncharacterized protein</fullName>
    </submittedName>
</protein>
<dbReference type="EMBL" id="SRPR01000085">
    <property type="protein sequence ID" value="KAG5961159.1"/>
    <property type="molecule type" value="Genomic_DNA"/>
</dbReference>
<keyword evidence="2" id="KW-1185">Reference proteome</keyword>
<dbReference type="Proteomes" id="UP000742024">
    <property type="component" value="Unassembled WGS sequence"/>
</dbReference>
<organism evidence="1 2">
    <name type="scientific">Claviceps arundinis</name>
    <dbReference type="NCBI Taxonomy" id="1623583"/>
    <lineage>
        <taxon>Eukaryota</taxon>
        <taxon>Fungi</taxon>
        <taxon>Dikarya</taxon>
        <taxon>Ascomycota</taxon>
        <taxon>Pezizomycotina</taxon>
        <taxon>Sordariomycetes</taxon>
        <taxon>Hypocreomycetidae</taxon>
        <taxon>Hypocreales</taxon>
        <taxon>Clavicipitaceae</taxon>
        <taxon>Claviceps</taxon>
    </lineage>
</organism>
<accession>A0ABQ7PEF7</accession>
<evidence type="ECO:0000313" key="1">
    <source>
        <dbReference type="EMBL" id="KAG5961159.1"/>
    </source>
</evidence>
<name>A0ABQ7PEF7_9HYPO</name>